<proteinExistence type="predicted"/>
<organism evidence="1 2">
    <name type="scientific">Macrophomina phaseolina (strain MS6)</name>
    <name type="common">Charcoal rot fungus</name>
    <dbReference type="NCBI Taxonomy" id="1126212"/>
    <lineage>
        <taxon>Eukaryota</taxon>
        <taxon>Fungi</taxon>
        <taxon>Dikarya</taxon>
        <taxon>Ascomycota</taxon>
        <taxon>Pezizomycotina</taxon>
        <taxon>Dothideomycetes</taxon>
        <taxon>Dothideomycetes incertae sedis</taxon>
        <taxon>Botryosphaeriales</taxon>
        <taxon>Botryosphaeriaceae</taxon>
        <taxon>Macrophomina</taxon>
    </lineage>
</organism>
<evidence type="ECO:0000313" key="1">
    <source>
        <dbReference type="EMBL" id="EKG18186.1"/>
    </source>
</evidence>
<protein>
    <submittedName>
        <fullName evidence="1">Uncharacterized protein</fullName>
    </submittedName>
</protein>
<dbReference type="VEuPathDB" id="FungiDB:MPH_04575"/>
<dbReference type="InParanoid" id="K2R747"/>
<dbReference type="AlphaFoldDB" id="K2R747"/>
<dbReference type="Proteomes" id="UP000007129">
    <property type="component" value="Unassembled WGS sequence"/>
</dbReference>
<gene>
    <name evidence="1" type="ORF">MPH_04575</name>
</gene>
<dbReference type="HOGENOM" id="CLU_2133983_0_0_1"/>
<comment type="caution">
    <text evidence="1">The sequence shown here is derived from an EMBL/GenBank/DDBJ whole genome shotgun (WGS) entry which is preliminary data.</text>
</comment>
<accession>K2R747</accession>
<dbReference type="EMBL" id="AHHD01000215">
    <property type="protein sequence ID" value="EKG18186.1"/>
    <property type="molecule type" value="Genomic_DNA"/>
</dbReference>
<reference evidence="1 2" key="1">
    <citation type="journal article" date="2012" name="BMC Genomics">
        <title>Tools to kill: Genome of one of the most destructive plant pathogenic fungi Macrophomina phaseolina.</title>
        <authorList>
            <person name="Islam M.S."/>
            <person name="Haque M.S."/>
            <person name="Islam M.M."/>
            <person name="Emdad E.M."/>
            <person name="Halim A."/>
            <person name="Hossen Q.M.M."/>
            <person name="Hossain M.Z."/>
            <person name="Ahmed B."/>
            <person name="Rahim S."/>
            <person name="Rahman M.S."/>
            <person name="Alam M.M."/>
            <person name="Hou S."/>
            <person name="Wan X."/>
            <person name="Saito J.A."/>
            <person name="Alam M."/>
        </authorList>
    </citation>
    <scope>NUCLEOTIDE SEQUENCE [LARGE SCALE GENOMIC DNA]</scope>
    <source>
        <strain evidence="1 2">MS6</strain>
    </source>
</reference>
<name>K2R747_MACPH</name>
<evidence type="ECO:0000313" key="2">
    <source>
        <dbReference type="Proteomes" id="UP000007129"/>
    </source>
</evidence>
<sequence>MPDKIILSICPDHSTEFTDFLTSYACAEVLSLISILWHPNTAPKDFRAHVCKSWTQRNFLSIQTHSNTVSKARDPLHALPPRPSFLQYVLDVHSSISVSMELNQISSCGTSHS</sequence>